<feature type="domain" description="PilZ" evidence="1">
    <location>
        <begin position="102"/>
        <end position="200"/>
    </location>
</feature>
<dbReference type="Pfam" id="PF07238">
    <property type="entry name" value="PilZ"/>
    <property type="match status" value="1"/>
</dbReference>
<proteinExistence type="predicted"/>
<dbReference type="Gene3D" id="2.40.10.220">
    <property type="entry name" value="predicted glycosyltransferase like domains"/>
    <property type="match status" value="1"/>
</dbReference>
<dbReference type="SUPFAM" id="SSF141371">
    <property type="entry name" value="PilZ domain-like"/>
    <property type="match status" value="1"/>
</dbReference>
<dbReference type="EMBL" id="FQZT01000026">
    <property type="protein sequence ID" value="SHJ93213.1"/>
    <property type="molecule type" value="Genomic_DNA"/>
</dbReference>
<organism evidence="2 3">
    <name type="scientific">Malonomonas rubra DSM 5091</name>
    <dbReference type="NCBI Taxonomy" id="1122189"/>
    <lineage>
        <taxon>Bacteria</taxon>
        <taxon>Pseudomonadati</taxon>
        <taxon>Thermodesulfobacteriota</taxon>
        <taxon>Desulfuromonadia</taxon>
        <taxon>Desulfuromonadales</taxon>
        <taxon>Geopsychrobacteraceae</taxon>
        <taxon>Malonomonas</taxon>
    </lineage>
</organism>
<dbReference type="RefSeq" id="WP_072910086.1">
    <property type="nucleotide sequence ID" value="NZ_FQZT01000026.1"/>
</dbReference>
<evidence type="ECO:0000313" key="3">
    <source>
        <dbReference type="Proteomes" id="UP000184171"/>
    </source>
</evidence>
<dbReference type="GO" id="GO:0035438">
    <property type="term" value="F:cyclic-di-GMP binding"/>
    <property type="evidence" value="ECO:0007669"/>
    <property type="project" value="InterPro"/>
</dbReference>
<dbReference type="OrthoDB" id="5405421at2"/>
<dbReference type="STRING" id="1122189.SAMN02745165_03573"/>
<evidence type="ECO:0000259" key="1">
    <source>
        <dbReference type="Pfam" id="PF07238"/>
    </source>
</evidence>
<keyword evidence="3" id="KW-1185">Reference proteome</keyword>
<protein>
    <submittedName>
        <fullName evidence="2">PilZ domain-containing protein</fullName>
    </submittedName>
</protein>
<dbReference type="InterPro" id="IPR009875">
    <property type="entry name" value="PilZ_domain"/>
</dbReference>
<dbReference type="AlphaFoldDB" id="A0A1M6NC51"/>
<gene>
    <name evidence="2" type="ORF">SAMN02745165_03573</name>
</gene>
<dbReference type="Proteomes" id="UP000184171">
    <property type="component" value="Unassembled WGS sequence"/>
</dbReference>
<reference evidence="2 3" key="1">
    <citation type="submission" date="2016-11" db="EMBL/GenBank/DDBJ databases">
        <authorList>
            <person name="Jaros S."/>
            <person name="Januszkiewicz K."/>
            <person name="Wedrychowicz H."/>
        </authorList>
    </citation>
    <scope>NUCLEOTIDE SEQUENCE [LARGE SCALE GENOMIC DNA]</scope>
    <source>
        <strain evidence="2 3">DSM 5091</strain>
    </source>
</reference>
<name>A0A1M6NC51_MALRU</name>
<evidence type="ECO:0000313" key="2">
    <source>
        <dbReference type="EMBL" id="SHJ93213.1"/>
    </source>
</evidence>
<sequence length="206" mass="23273">MLKMKCPKCEEMIVSALLSDIEKIPCEHCKEVVPVTNVMVFAEGFTFHRNDLIKRMFRYKTLLMEIRKEREMLDKNPEASAEGKRSLERFAQALAEVMAGARNNLRIDFSSPVPVKFRAGQQSGEGQLINLSMSGACLEIKRQLISPKKKMPIQIGFTLPGTERQFTLKGFVSWVKKGSSLGVEFAELPADVQEQLWTFISSAVEN</sequence>
<accession>A0A1M6NC51</accession>